<proteinExistence type="predicted"/>
<evidence type="ECO:0000256" key="2">
    <source>
        <dbReference type="ARBA" id="ARBA00023122"/>
    </source>
</evidence>
<dbReference type="AlphaFoldDB" id="A0AAV1D9K9"/>
<feature type="domain" description="CBS" evidence="4">
    <location>
        <begin position="174"/>
        <end position="231"/>
    </location>
</feature>
<accession>A0AAV1D9K9</accession>
<dbReference type="EMBL" id="OX459121">
    <property type="protein sequence ID" value="CAI9104545.1"/>
    <property type="molecule type" value="Genomic_DNA"/>
</dbReference>
<sequence length="431" mass="48590">MMDFKQLEDLVKDSDGGISEKKQAVAEVLGKDDENQAKSSIDSAGSLQLFLDHIPISSISDIIVNNPFPEVEAKPTDNVGYILHLMREKDVKTAPLVHKLSDEHGLKKFAEEYIGLIDLDTLILWFLQECESSGARREDLEGEDEIGDKGFSCKLEQNHPVLQTKVGELAKLFLWDPFFPIHVNDSLFHVLMLLSKHRLQVVPVTEKSDSRIIGFVYQNAVVRALLEASGLEWFDNIADKTLSECRLETEQVEKIHGDESMVEALRNLWESRARSIAIIEPETEKLIGSVRATDVYRLFEDIDLYSDRKNLKVKEFIQLNAEKGQPETRTKEVARVRNPRMISPVTNRVSDTVKEAMKKLAESQSNVSFLIDEYDRVEGLITLRAIMAQFAPPGIDSRIRDGGFFESALQQAGCHVSEGGSIRCDKKSSLM</sequence>
<evidence type="ECO:0000256" key="1">
    <source>
        <dbReference type="ARBA" id="ARBA00022737"/>
    </source>
</evidence>
<protein>
    <submittedName>
        <fullName evidence="5">OLC1v1003239C1</fullName>
    </submittedName>
</protein>
<gene>
    <name evidence="5" type="ORF">OLC1_LOCUS13449</name>
</gene>
<dbReference type="CDD" id="cd02205">
    <property type="entry name" value="CBS_pair_SF"/>
    <property type="match status" value="2"/>
</dbReference>
<feature type="domain" description="CBS" evidence="4">
    <location>
        <begin position="337"/>
        <end position="397"/>
    </location>
</feature>
<name>A0AAV1D9K9_OLDCO</name>
<dbReference type="SUPFAM" id="SSF54631">
    <property type="entry name" value="CBS-domain pair"/>
    <property type="match status" value="2"/>
</dbReference>
<dbReference type="InterPro" id="IPR046342">
    <property type="entry name" value="CBS_dom_sf"/>
</dbReference>
<dbReference type="Gene3D" id="3.10.580.10">
    <property type="entry name" value="CBS-domain"/>
    <property type="match status" value="2"/>
</dbReference>
<evidence type="ECO:0000313" key="6">
    <source>
        <dbReference type="Proteomes" id="UP001161247"/>
    </source>
</evidence>
<evidence type="ECO:0000259" key="4">
    <source>
        <dbReference type="PROSITE" id="PS51371"/>
    </source>
</evidence>
<keyword evidence="2 3" id="KW-0129">CBS domain</keyword>
<organism evidence="5 6">
    <name type="scientific">Oldenlandia corymbosa var. corymbosa</name>
    <dbReference type="NCBI Taxonomy" id="529605"/>
    <lineage>
        <taxon>Eukaryota</taxon>
        <taxon>Viridiplantae</taxon>
        <taxon>Streptophyta</taxon>
        <taxon>Embryophyta</taxon>
        <taxon>Tracheophyta</taxon>
        <taxon>Spermatophyta</taxon>
        <taxon>Magnoliopsida</taxon>
        <taxon>eudicotyledons</taxon>
        <taxon>Gunneridae</taxon>
        <taxon>Pentapetalae</taxon>
        <taxon>asterids</taxon>
        <taxon>lamiids</taxon>
        <taxon>Gentianales</taxon>
        <taxon>Rubiaceae</taxon>
        <taxon>Rubioideae</taxon>
        <taxon>Spermacoceae</taxon>
        <taxon>Hedyotis-Oldenlandia complex</taxon>
        <taxon>Oldenlandia</taxon>
    </lineage>
</organism>
<evidence type="ECO:0000256" key="3">
    <source>
        <dbReference type="PROSITE-ProRule" id="PRU00703"/>
    </source>
</evidence>
<dbReference type="Pfam" id="PF00571">
    <property type="entry name" value="CBS"/>
    <property type="match status" value="2"/>
</dbReference>
<dbReference type="PANTHER" id="PTHR13780">
    <property type="entry name" value="AMP-ACTIVATED PROTEIN KINASE, GAMMA REGULATORY SUBUNIT"/>
    <property type="match status" value="1"/>
</dbReference>
<dbReference type="InterPro" id="IPR000644">
    <property type="entry name" value="CBS_dom"/>
</dbReference>
<keyword evidence="6" id="KW-1185">Reference proteome</keyword>
<dbReference type="SMART" id="SM00116">
    <property type="entry name" value="CBS"/>
    <property type="match status" value="3"/>
</dbReference>
<dbReference type="Proteomes" id="UP001161247">
    <property type="component" value="Chromosome 4"/>
</dbReference>
<dbReference type="PANTHER" id="PTHR13780:SF124">
    <property type="entry name" value="OS01G0633400 PROTEIN"/>
    <property type="match status" value="1"/>
</dbReference>
<dbReference type="InterPro" id="IPR050511">
    <property type="entry name" value="AMPK_gamma/SDS23_families"/>
</dbReference>
<keyword evidence="1" id="KW-0677">Repeat</keyword>
<reference evidence="5" key="1">
    <citation type="submission" date="2023-03" db="EMBL/GenBank/DDBJ databases">
        <authorList>
            <person name="Julca I."/>
        </authorList>
    </citation>
    <scope>NUCLEOTIDE SEQUENCE</scope>
</reference>
<dbReference type="PROSITE" id="PS51371">
    <property type="entry name" value="CBS"/>
    <property type="match status" value="2"/>
</dbReference>
<evidence type="ECO:0000313" key="5">
    <source>
        <dbReference type="EMBL" id="CAI9104545.1"/>
    </source>
</evidence>